<evidence type="ECO:0000256" key="3">
    <source>
        <dbReference type="SAM" id="MobiDB-lite"/>
    </source>
</evidence>
<comment type="caution">
    <text evidence="5">The sequence shown here is derived from an EMBL/GenBank/DDBJ whole genome shotgun (WGS) entry which is preliminary data.</text>
</comment>
<dbReference type="AlphaFoldDB" id="A0A395MPD0"/>
<evidence type="ECO:0000313" key="5">
    <source>
        <dbReference type="EMBL" id="RFN48949.1"/>
    </source>
</evidence>
<dbReference type="InterPro" id="IPR000330">
    <property type="entry name" value="SNF2_N"/>
</dbReference>
<dbReference type="EMBL" id="PXXK01000191">
    <property type="protein sequence ID" value="RFN48949.1"/>
    <property type="molecule type" value="Genomic_DNA"/>
</dbReference>
<dbReference type="GO" id="GO:0005524">
    <property type="term" value="F:ATP binding"/>
    <property type="evidence" value="ECO:0007669"/>
    <property type="project" value="InterPro"/>
</dbReference>
<accession>A0A395MPD0</accession>
<dbReference type="Pfam" id="PF00176">
    <property type="entry name" value="SNF2-rel_dom"/>
    <property type="match status" value="1"/>
</dbReference>
<dbReference type="STRING" id="2594813.A0A395MPD0"/>
<gene>
    <name evidence="5" type="ORF">FIE12Z_6796</name>
</gene>
<evidence type="ECO:0000313" key="6">
    <source>
        <dbReference type="Proteomes" id="UP000265631"/>
    </source>
</evidence>
<reference evidence="5 6" key="1">
    <citation type="journal article" date="2018" name="PLoS Pathog.">
        <title>Evolution of structural diversity of trichothecenes, a family of toxins produced by plant pathogenic and entomopathogenic fungi.</title>
        <authorList>
            <person name="Proctor R.H."/>
            <person name="McCormick S.P."/>
            <person name="Kim H.S."/>
            <person name="Cardoza R.E."/>
            <person name="Stanley A.M."/>
            <person name="Lindo L."/>
            <person name="Kelly A."/>
            <person name="Brown D.W."/>
            <person name="Lee T."/>
            <person name="Vaughan M.M."/>
            <person name="Alexander N.J."/>
            <person name="Busman M."/>
            <person name="Gutierrez S."/>
        </authorList>
    </citation>
    <scope>NUCLEOTIDE SEQUENCE [LARGE SCALE GENOMIC DNA]</scope>
    <source>
        <strain evidence="5 6">NRRL 13405</strain>
    </source>
</reference>
<dbReference type="InterPro" id="IPR038718">
    <property type="entry name" value="SNF2-like_sf"/>
</dbReference>
<sequence length="384" mass="42388">MSSKRQLANHHGADNAIAKRQHLEAFPDSTTSALNGSTTTEKANSGWCIDHMDATSPKTQLSAPQSICFGTLCEVQAKPTGFLNTGYALQLNTNQRQGTGASEYFLFDMYLQEGTYGFAIPNTNTFVMIDLITAEKLYILEETVVFTKAVVEARVLRQLSKTAKKSFEISVNIYGQELHARDIGHQLCTVGAFLQHPFYLEDGIEYLNPQFFDLKDGPRYMTHLVGMDDSKFQAKTFSDTVEVALSSLDHGMPSLAPNDLDIIVPDDLITPLQDHQKVALSFIQRRENSKYCQQVARELLFHTRIASHNTIPTFALGGILADVMGLGKTLTILVSILLARLAAENFQNVNTAVGMDQPTYPRTSATLVVVTSTRIRRGYGGLAI</sequence>
<dbReference type="InterPro" id="IPR027417">
    <property type="entry name" value="P-loop_NTPase"/>
</dbReference>
<dbReference type="SUPFAM" id="SSF52540">
    <property type="entry name" value="P-loop containing nucleoside triphosphate hydrolases"/>
    <property type="match status" value="1"/>
</dbReference>
<dbReference type="Proteomes" id="UP000265631">
    <property type="component" value="Unassembled WGS sequence"/>
</dbReference>
<evidence type="ECO:0000256" key="2">
    <source>
        <dbReference type="ARBA" id="ARBA00022840"/>
    </source>
</evidence>
<evidence type="ECO:0000256" key="1">
    <source>
        <dbReference type="ARBA" id="ARBA00022741"/>
    </source>
</evidence>
<organism evidence="5 6">
    <name type="scientific">Fusarium flagelliforme</name>
    <dbReference type="NCBI Taxonomy" id="2675880"/>
    <lineage>
        <taxon>Eukaryota</taxon>
        <taxon>Fungi</taxon>
        <taxon>Dikarya</taxon>
        <taxon>Ascomycota</taxon>
        <taxon>Pezizomycotina</taxon>
        <taxon>Sordariomycetes</taxon>
        <taxon>Hypocreomycetidae</taxon>
        <taxon>Hypocreales</taxon>
        <taxon>Nectriaceae</taxon>
        <taxon>Fusarium</taxon>
        <taxon>Fusarium incarnatum-equiseti species complex</taxon>
    </lineage>
</organism>
<keyword evidence="2" id="KW-0067">ATP-binding</keyword>
<proteinExistence type="predicted"/>
<protein>
    <recommendedName>
        <fullName evidence="4">SNF2 N-terminal domain-containing protein</fullName>
    </recommendedName>
</protein>
<evidence type="ECO:0000259" key="4">
    <source>
        <dbReference type="Pfam" id="PF00176"/>
    </source>
</evidence>
<feature type="domain" description="SNF2 N-terminal" evidence="4">
    <location>
        <begin position="275"/>
        <end position="375"/>
    </location>
</feature>
<name>A0A395MPD0_9HYPO</name>
<dbReference type="Gene3D" id="3.40.50.10810">
    <property type="entry name" value="Tandem AAA-ATPase domain"/>
    <property type="match status" value="1"/>
</dbReference>
<keyword evidence="6" id="KW-1185">Reference proteome</keyword>
<keyword evidence="1" id="KW-0547">Nucleotide-binding</keyword>
<feature type="region of interest" description="Disordered" evidence="3">
    <location>
        <begin position="1"/>
        <end position="22"/>
    </location>
</feature>